<organism evidence="4 5">
    <name type="scientific">Corallococcus sicarius</name>
    <dbReference type="NCBI Taxonomy" id="2316726"/>
    <lineage>
        <taxon>Bacteria</taxon>
        <taxon>Pseudomonadati</taxon>
        <taxon>Myxococcota</taxon>
        <taxon>Myxococcia</taxon>
        <taxon>Myxococcales</taxon>
        <taxon>Cystobacterineae</taxon>
        <taxon>Myxococcaceae</taxon>
        <taxon>Corallococcus</taxon>
    </lineage>
</organism>
<feature type="domain" description="Helix-hairpin-helix DNA-binding motif class 1" evidence="3">
    <location>
        <begin position="133"/>
        <end position="152"/>
    </location>
</feature>
<gene>
    <name evidence="4" type="ORF">D7X12_24265</name>
</gene>
<dbReference type="Pfam" id="PF14716">
    <property type="entry name" value="HHH_8"/>
    <property type="match status" value="1"/>
</dbReference>
<accession>A0A3A8NIA7</accession>
<comment type="caution">
    <text evidence="4">The sequence shown here is derived from an EMBL/GenBank/DDBJ whole genome shotgun (WGS) entry which is preliminary data.</text>
</comment>
<dbReference type="GO" id="GO:0006281">
    <property type="term" value="P:DNA repair"/>
    <property type="evidence" value="ECO:0007669"/>
    <property type="project" value="InterPro"/>
</dbReference>
<dbReference type="GO" id="GO:0003677">
    <property type="term" value="F:DNA binding"/>
    <property type="evidence" value="ECO:0007669"/>
    <property type="project" value="UniProtKB-KW"/>
</dbReference>
<feature type="domain" description="Helix-hairpin-helix DNA-binding motif class 1" evidence="3">
    <location>
        <begin position="59"/>
        <end position="78"/>
    </location>
</feature>
<evidence type="ECO:0000313" key="5">
    <source>
        <dbReference type="Proteomes" id="UP000273405"/>
    </source>
</evidence>
<keyword evidence="2" id="KW-0235">DNA replication</keyword>
<protein>
    <submittedName>
        <fullName evidence="4">DNA-binding protein</fullName>
    </submittedName>
</protein>
<keyword evidence="5" id="KW-1185">Reference proteome</keyword>
<proteinExistence type="predicted"/>
<dbReference type="Gene3D" id="1.10.150.20">
    <property type="entry name" value="5' to 3' exonuclease, C-terminal subdomain"/>
    <property type="match status" value="1"/>
</dbReference>
<evidence type="ECO:0000313" key="4">
    <source>
        <dbReference type="EMBL" id="RKH39174.1"/>
    </source>
</evidence>
<dbReference type="InterPro" id="IPR010994">
    <property type="entry name" value="RuvA_2-like"/>
</dbReference>
<dbReference type="InterPro" id="IPR022312">
    <property type="entry name" value="DNA_pol_X"/>
</dbReference>
<dbReference type="Pfam" id="PF14520">
    <property type="entry name" value="HHH_5"/>
    <property type="match status" value="1"/>
</dbReference>
<reference evidence="5" key="1">
    <citation type="submission" date="2018-09" db="EMBL/GenBank/DDBJ databases">
        <authorList>
            <person name="Livingstone P.G."/>
            <person name="Whitworth D.E."/>
        </authorList>
    </citation>
    <scope>NUCLEOTIDE SEQUENCE [LARGE SCALE GENOMIC DNA]</scope>
    <source>
        <strain evidence="5">CA040B</strain>
    </source>
</reference>
<dbReference type="InterPro" id="IPR010996">
    <property type="entry name" value="HHH_MUS81"/>
</dbReference>
<feature type="domain" description="Helix-hairpin-helix DNA-binding motif class 1" evidence="3">
    <location>
        <begin position="98"/>
        <end position="117"/>
    </location>
</feature>
<dbReference type="InterPro" id="IPR027421">
    <property type="entry name" value="DNA_pol_lamdba_lyase_dom_sf"/>
</dbReference>
<dbReference type="OrthoDB" id="9808747at2"/>
<evidence type="ECO:0000259" key="3">
    <source>
        <dbReference type="SMART" id="SM00278"/>
    </source>
</evidence>
<dbReference type="InterPro" id="IPR003583">
    <property type="entry name" value="Hlx-hairpin-Hlx_DNA-bd_motif"/>
</dbReference>
<dbReference type="RefSeq" id="WP_120627653.1">
    <property type="nucleotide sequence ID" value="NZ_RAWG01000171.1"/>
</dbReference>
<dbReference type="EMBL" id="RAWG01000171">
    <property type="protein sequence ID" value="RKH39174.1"/>
    <property type="molecule type" value="Genomic_DNA"/>
</dbReference>
<dbReference type="GO" id="GO:0003887">
    <property type="term" value="F:DNA-directed DNA polymerase activity"/>
    <property type="evidence" value="ECO:0007669"/>
    <property type="project" value="InterPro"/>
</dbReference>
<dbReference type="PANTHER" id="PTHR11276:SF28">
    <property type="entry name" value="DNA POLYMERASE LAMBDA"/>
    <property type="match status" value="1"/>
</dbReference>
<dbReference type="SUPFAM" id="SSF47781">
    <property type="entry name" value="RuvA domain 2-like"/>
    <property type="match status" value="1"/>
</dbReference>
<dbReference type="SUPFAM" id="SSF47802">
    <property type="entry name" value="DNA polymerase beta, N-terminal domain-like"/>
    <property type="match status" value="1"/>
</dbReference>
<dbReference type="AlphaFoldDB" id="A0A3A8NIA7"/>
<name>A0A3A8NIA7_9BACT</name>
<dbReference type="Proteomes" id="UP000273405">
    <property type="component" value="Unassembled WGS sequence"/>
</dbReference>
<keyword evidence="1" id="KW-0237">DNA synthesis</keyword>
<keyword evidence="4" id="KW-0238">DNA-binding</keyword>
<dbReference type="SMART" id="SM00278">
    <property type="entry name" value="HhH1"/>
    <property type="match status" value="3"/>
</dbReference>
<dbReference type="PANTHER" id="PTHR11276">
    <property type="entry name" value="DNA POLYMERASE TYPE-X FAMILY MEMBER"/>
    <property type="match status" value="1"/>
</dbReference>
<dbReference type="Gene3D" id="1.10.150.110">
    <property type="entry name" value="DNA polymerase beta, N-terminal domain-like"/>
    <property type="match status" value="1"/>
</dbReference>
<evidence type="ECO:0000256" key="2">
    <source>
        <dbReference type="ARBA" id="ARBA00022705"/>
    </source>
</evidence>
<sequence>MGVEWKSNIDIADALERVADLLDTQDAMPFRVAAYRKAAATIAQQPESVAELLATQGEPGVRKLPGVGKSIASSVAEFVRTGRMELLERLEGEVSPEGLLASVPGIGPELAKRIHAELGITTLEALELAAHDGRLERVEGFGPRRAEQVREVLAARLGRNRRERERVRTHGPEDGPRPSVALLLRVDADYRRRAEAGELRLIAPKRFNPSGEAWLPVLREQVEGWNLRALFSNTALAHQQKTTHDWVVLYFDQDDVEGQCTVVTAHGGPLDGRRVVRGRESECLAHYHGQGRAEPEAPHAGA</sequence>
<evidence type="ECO:0000256" key="1">
    <source>
        <dbReference type="ARBA" id="ARBA00022634"/>
    </source>
</evidence>